<keyword evidence="2" id="KW-0238">DNA-binding</keyword>
<dbReference type="GO" id="GO:0006524">
    <property type="term" value="P:alanine catabolic process"/>
    <property type="evidence" value="ECO:0007669"/>
    <property type="project" value="TreeGrafter"/>
</dbReference>
<feature type="domain" description="HTH asnC-type" evidence="5">
    <location>
        <begin position="28"/>
        <end position="89"/>
    </location>
</feature>
<dbReference type="GO" id="GO:0043565">
    <property type="term" value="F:sequence-specific DNA binding"/>
    <property type="evidence" value="ECO:0007669"/>
    <property type="project" value="InterPro"/>
</dbReference>
<keyword evidence="7" id="KW-1185">Reference proteome</keyword>
<dbReference type="GO" id="GO:0043201">
    <property type="term" value="P:response to L-leucine"/>
    <property type="evidence" value="ECO:0007669"/>
    <property type="project" value="TreeGrafter"/>
</dbReference>
<dbReference type="PROSITE" id="PS50956">
    <property type="entry name" value="HTH_ASNC_2"/>
    <property type="match status" value="1"/>
</dbReference>
<dbReference type="InterPro" id="IPR000485">
    <property type="entry name" value="AsnC-type_HTH_dom"/>
</dbReference>
<dbReference type="PANTHER" id="PTHR30154">
    <property type="entry name" value="LEUCINE-RESPONSIVE REGULATORY PROTEIN"/>
    <property type="match status" value="1"/>
</dbReference>
<keyword evidence="4" id="KW-0804">Transcription</keyword>
<dbReference type="Gene3D" id="3.30.70.920">
    <property type="match status" value="1"/>
</dbReference>
<proteinExistence type="predicted"/>
<evidence type="ECO:0000256" key="3">
    <source>
        <dbReference type="ARBA" id="ARBA00023159"/>
    </source>
</evidence>
<dbReference type="Proteomes" id="UP000184221">
    <property type="component" value="Unassembled WGS sequence"/>
</dbReference>
<dbReference type="InterPro" id="IPR019885">
    <property type="entry name" value="Tscrpt_reg_HTH_AsnC-type_CS"/>
</dbReference>
<keyword evidence="3" id="KW-0010">Activator</keyword>
<evidence type="ECO:0000313" key="6">
    <source>
        <dbReference type="EMBL" id="SHG81709.1"/>
    </source>
</evidence>
<dbReference type="Gene3D" id="1.10.10.10">
    <property type="entry name" value="Winged helix-like DNA-binding domain superfamily/Winged helix DNA-binding domain"/>
    <property type="match status" value="1"/>
</dbReference>
<dbReference type="SUPFAM" id="SSF54909">
    <property type="entry name" value="Dimeric alpha+beta barrel"/>
    <property type="match status" value="1"/>
</dbReference>
<dbReference type="InterPro" id="IPR011991">
    <property type="entry name" value="ArsR-like_HTH"/>
</dbReference>
<dbReference type="GO" id="GO:0005829">
    <property type="term" value="C:cytosol"/>
    <property type="evidence" value="ECO:0007669"/>
    <property type="project" value="TreeGrafter"/>
</dbReference>
<dbReference type="AlphaFoldDB" id="A0A1M5MXS2"/>
<evidence type="ECO:0000256" key="2">
    <source>
        <dbReference type="ARBA" id="ARBA00023125"/>
    </source>
</evidence>
<dbReference type="CDD" id="cd00090">
    <property type="entry name" value="HTH_ARSR"/>
    <property type="match status" value="1"/>
</dbReference>
<dbReference type="InterPro" id="IPR019888">
    <property type="entry name" value="Tscrpt_reg_AsnC-like"/>
</dbReference>
<dbReference type="Pfam" id="PF13412">
    <property type="entry name" value="HTH_24"/>
    <property type="match status" value="1"/>
</dbReference>
<sequence length="178" mass="19809">MNAGSLRLRRDFVLKLTGMTGQVNTIDLDGFDTAILQELARDGRISITELSRRIGLSKSPTQARLRRLEEAGAIRGYRALLDPIRLGLDHIAFVEVKMTHTREAALAEFNEALAKIPEIEQAHLIAGNFDYLLKVRTANMRSYRRVLAEKISTLPHVASTSTYVAMQAVKEDGFGNVT</sequence>
<keyword evidence="1" id="KW-0805">Transcription regulation</keyword>
<gene>
    <name evidence="6" type="ORF">SAMN05443551_0683</name>
</gene>
<name>A0A1M5MXS2_9RHOB</name>
<dbReference type="InterPro" id="IPR036388">
    <property type="entry name" value="WH-like_DNA-bd_sf"/>
</dbReference>
<dbReference type="PROSITE" id="PS00519">
    <property type="entry name" value="HTH_ASNC_1"/>
    <property type="match status" value="1"/>
</dbReference>
<dbReference type="SUPFAM" id="SSF46785">
    <property type="entry name" value="Winged helix' DNA-binding domain"/>
    <property type="match status" value="1"/>
</dbReference>
<evidence type="ECO:0000256" key="4">
    <source>
        <dbReference type="ARBA" id="ARBA00023163"/>
    </source>
</evidence>
<dbReference type="PANTHER" id="PTHR30154:SF0">
    <property type="entry name" value="LEUCINE-RESPONSIVE REGULATORY PROTEIN"/>
    <property type="match status" value="1"/>
</dbReference>
<evidence type="ECO:0000256" key="1">
    <source>
        <dbReference type="ARBA" id="ARBA00023015"/>
    </source>
</evidence>
<evidence type="ECO:0000313" key="7">
    <source>
        <dbReference type="Proteomes" id="UP000184221"/>
    </source>
</evidence>
<evidence type="ECO:0000259" key="5">
    <source>
        <dbReference type="PROSITE" id="PS50956"/>
    </source>
</evidence>
<dbReference type="GO" id="GO:0006355">
    <property type="term" value="P:regulation of DNA-templated transcription"/>
    <property type="evidence" value="ECO:0007669"/>
    <property type="project" value="UniProtKB-ARBA"/>
</dbReference>
<dbReference type="InterPro" id="IPR011008">
    <property type="entry name" value="Dimeric_a/b-barrel"/>
</dbReference>
<dbReference type="InterPro" id="IPR036390">
    <property type="entry name" value="WH_DNA-bd_sf"/>
</dbReference>
<accession>A0A1M5MXS2</accession>
<dbReference type="InterPro" id="IPR019887">
    <property type="entry name" value="Tscrpt_reg_AsnC/Lrp_C"/>
</dbReference>
<dbReference type="EMBL" id="FQXC01000001">
    <property type="protein sequence ID" value="SHG81709.1"/>
    <property type="molecule type" value="Genomic_DNA"/>
</dbReference>
<protein>
    <submittedName>
        <fullName evidence="6">Transcriptional regulator, AsnC family</fullName>
    </submittedName>
</protein>
<dbReference type="Pfam" id="PF01037">
    <property type="entry name" value="AsnC_trans_reg"/>
    <property type="match status" value="1"/>
</dbReference>
<dbReference type="PRINTS" id="PR00033">
    <property type="entry name" value="HTHASNC"/>
</dbReference>
<organism evidence="6 7">
    <name type="scientific">Marivita hallyeonensis</name>
    <dbReference type="NCBI Taxonomy" id="996342"/>
    <lineage>
        <taxon>Bacteria</taxon>
        <taxon>Pseudomonadati</taxon>
        <taxon>Pseudomonadota</taxon>
        <taxon>Alphaproteobacteria</taxon>
        <taxon>Rhodobacterales</taxon>
        <taxon>Roseobacteraceae</taxon>
        <taxon>Marivita</taxon>
    </lineage>
</organism>
<reference evidence="6 7" key="1">
    <citation type="submission" date="2016-11" db="EMBL/GenBank/DDBJ databases">
        <authorList>
            <person name="Jaros S."/>
            <person name="Januszkiewicz K."/>
            <person name="Wedrychowicz H."/>
        </authorList>
    </citation>
    <scope>NUCLEOTIDE SEQUENCE [LARGE SCALE GENOMIC DNA]</scope>
    <source>
        <strain evidence="6 7">DSM 29431</strain>
    </source>
</reference>
<dbReference type="SMART" id="SM00344">
    <property type="entry name" value="HTH_ASNC"/>
    <property type="match status" value="1"/>
</dbReference>
<dbReference type="STRING" id="996342.SAMN05443551_0683"/>